<dbReference type="PANTHER" id="PTHR38108">
    <property type="entry name" value="UPF0319 PROTEIN YCCT"/>
    <property type="match status" value="1"/>
</dbReference>
<protein>
    <submittedName>
        <fullName evidence="5">DUF2057 domain-containing protein</fullName>
    </submittedName>
</protein>
<organism evidence="5 6">
    <name type="scientific">Enterovibrio gelatinilyticus</name>
    <dbReference type="NCBI Taxonomy" id="2899819"/>
    <lineage>
        <taxon>Bacteria</taxon>
        <taxon>Pseudomonadati</taxon>
        <taxon>Pseudomonadota</taxon>
        <taxon>Gammaproteobacteria</taxon>
        <taxon>Vibrionales</taxon>
        <taxon>Vibrionaceae</taxon>
        <taxon>Enterovibrio</taxon>
    </lineage>
</organism>
<evidence type="ECO:0000256" key="3">
    <source>
        <dbReference type="SAM" id="MobiDB-lite"/>
    </source>
</evidence>
<dbReference type="RefSeq" id="WP_274163395.1">
    <property type="nucleotide sequence ID" value="NZ_JAJUBC010000004.1"/>
</dbReference>
<accession>A0ABT5QXL4</accession>
<feature type="compositionally biased region" description="Polar residues" evidence="3">
    <location>
        <begin position="112"/>
        <end position="133"/>
    </location>
</feature>
<evidence type="ECO:0000256" key="4">
    <source>
        <dbReference type="SAM" id="SignalP"/>
    </source>
</evidence>
<comment type="similarity">
    <text evidence="1">Belongs to the UPF0319 family.</text>
</comment>
<comment type="caution">
    <text evidence="5">The sequence shown here is derived from an EMBL/GenBank/DDBJ whole genome shotgun (WGS) entry which is preliminary data.</text>
</comment>
<evidence type="ECO:0000256" key="1">
    <source>
        <dbReference type="ARBA" id="ARBA00008490"/>
    </source>
</evidence>
<evidence type="ECO:0000313" key="6">
    <source>
        <dbReference type="Proteomes" id="UP001149400"/>
    </source>
</evidence>
<dbReference type="Pfam" id="PF09829">
    <property type="entry name" value="DUF2057"/>
    <property type="match status" value="1"/>
</dbReference>
<keyword evidence="6" id="KW-1185">Reference proteome</keyword>
<reference evidence="5" key="1">
    <citation type="submission" date="2021-12" db="EMBL/GenBank/DDBJ databases">
        <title>Enterovibrio ZSDZ35 sp. nov. and Enterovibrio ZSDZ42 sp. nov., isolated from coastal seawater in Qingdao.</title>
        <authorList>
            <person name="Zhang P."/>
        </authorList>
    </citation>
    <scope>NUCLEOTIDE SEQUENCE</scope>
    <source>
        <strain evidence="5">ZSDZ42</strain>
    </source>
</reference>
<keyword evidence="2 4" id="KW-0732">Signal</keyword>
<evidence type="ECO:0000313" key="5">
    <source>
        <dbReference type="EMBL" id="MDD1792494.1"/>
    </source>
</evidence>
<name>A0ABT5QXL4_9GAMM</name>
<sequence>MKQVLKTILVVGALVPFFASAAVNVKLHKDVEAIIVNGEELPMSVMGQSQFSMENGTNQLVIRLSKLIATGSEFEKFKSDPLVVTFVSENTDILIESARQIDRESQVKDFKQSPSFSLTDQSGNTVSSQQNILPHSPGFLRDYEKELAKFNEKQGIVLGISSQTAPIVLLTPEGKVSEIAQKPVESMPVVPQKQVLTQPVQNMSSENSIILLQADFLRMSPEQQSQFLQWAVKNVRS</sequence>
<dbReference type="PANTHER" id="PTHR38108:SF1">
    <property type="entry name" value="UPF0319 PROTEIN YCCT"/>
    <property type="match status" value="1"/>
</dbReference>
<feature type="chain" id="PRO_5045722225" evidence="4">
    <location>
        <begin position="22"/>
        <end position="237"/>
    </location>
</feature>
<dbReference type="EMBL" id="JAJUBC010000004">
    <property type="protein sequence ID" value="MDD1792494.1"/>
    <property type="molecule type" value="Genomic_DNA"/>
</dbReference>
<dbReference type="InterPro" id="IPR018635">
    <property type="entry name" value="UPF0319"/>
</dbReference>
<proteinExistence type="inferred from homology"/>
<feature type="signal peptide" evidence="4">
    <location>
        <begin position="1"/>
        <end position="21"/>
    </location>
</feature>
<feature type="region of interest" description="Disordered" evidence="3">
    <location>
        <begin position="105"/>
        <end position="133"/>
    </location>
</feature>
<evidence type="ECO:0000256" key="2">
    <source>
        <dbReference type="ARBA" id="ARBA00022729"/>
    </source>
</evidence>
<dbReference type="Proteomes" id="UP001149400">
    <property type="component" value="Unassembled WGS sequence"/>
</dbReference>
<gene>
    <name evidence="5" type="ORF">LRP50_05050</name>
</gene>